<dbReference type="PANTHER" id="PTHR35910:SF1">
    <property type="entry name" value="2EXR DOMAIN-CONTAINING PROTEIN"/>
    <property type="match status" value="1"/>
</dbReference>
<dbReference type="EMBL" id="KZ613939">
    <property type="protein sequence ID" value="PMD46507.1"/>
    <property type="molecule type" value="Genomic_DNA"/>
</dbReference>
<protein>
    <recommendedName>
        <fullName evidence="1">2EXR domain-containing protein</fullName>
    </recommendedName>
</protein>
<reference evidence="2 3" key="1">
    <citation type="submission" date="2016-04" db="EMBL/GenBank/DDBJ databases">
        <title>A degradative enzymes factory behind the ericoid mycorrhizal symbiosis.</title>
        <authorList>
            <consortium name="DOE Joint Genome Institute"/>
            <person name="Martino E."/>
            <person name="Morin E."/>
            <person name="Grelet G."/>
            <person name="Kuo A."/>
            <person name="Kohler A."/>
            <person name="Daghino S."/>
            <person name="Barry K."/>
            <person name="Choi C."/>
            <person name="Cichocki N."/>
            <person name="Clum A."/>
            <person name="Copeland A."/>
            <person name="Hainaut M."/>
            <person name="Haridas S."/>
            <person name="Labutti K."/>
            <person name="Lindquist E."/>
            <person name="Lipzen A."/>
            <person name="Khouja H.-R."/>
            <person name="Murat C."/>
            <person name="Ohm R."/>
            <person name="Olson A."/>
            <person name="Spatafora J."/>
            <person name="Veneault-Fourrey C."/>
            <person name="Henrissat B."/>
            <person name="Grigoriev I."/>
            <person name="Martin F."/>
            <person name="Perotto S."/>
        </authorList>
    </citation>
    <scope>NUCLEOTIDE SEQUENCE [LARGE SCALE GENOMIC DNA]</scope>
    <source>
        <strain evidence="2 3">F</strain>
    </source>
</reference>
<evidence type="ECO:0000259" key="1">
    <source>
        <dbReference type="Pfam" id="PF20150"/>
    </source>
</evidence>
<dbReference type="PANTHER" id="PTHR35910">
    <property type="entry name" value="2EXR DOMAIN-CONTAINING PROTEIN"/>
    <property type="match status" value="1"/>
</dbReference>
<dbReference type="Pfam" id="PF20150">
    <property type="entry name" value="2EXR"/>
    <property type="match status" value="1"/>
</dbReference>
<feature type="domain" description="2EXR" evidence="1">
    <location>
        <begin position="13"/>
        <end position="100"/>
    </location>
</feature>
<accession>A0A2J6S6W1</accession>
<gene>
    <name evidence="2" type="ORF">L207DRAFT_214819</name>
</gene>
<organism evidence="2 3">
    <name type="scientific">Hyaloscypha variabilis (strain UAMH 11265 / GT02V1 / F)</name>
    <name type="common">Meliniomyces variabilis</name>
    <dbReference type="NCBI Taxonomy" id="1149755"/>
    <lineage>
        <taxon>Eukaryota</taxon>
        <taxon>Fungi</taxon>
        <taxon>Dikarya</taxon>
        <taxon>Ascomycota</taxon>
        <taxon>Pezizomycotina</taxon>
        <taxon>Leotiomycetes</taxon>
        <taxon>Helotiales</taxon>
        <taxon>Hyaloscyphaceae</taxon>
        <taxon>Hyaloscypha</taxon>
        <taxon>Hyaloscypha variabilis</taxon>
    </lineage>
</organism>
<proteinExistence type="predicted"/>
<keyword evidence="3" id="KW-1185">Reference proteome</keyword>
<name>A0A2J6S6W1_HYAVF</name>
<dbReference type="OrthoDB" id="3530648at2759"/>
<dbReference type="Proteomes" id="UP000235786">
    <property type="component" value="Unassembled WGS sequence"/>
</dbReference>
<evidence type="ECO:0000313" key="2">
    <source>
        <dbReference type="EMBL" id="PMD46507.1"/>
    </source>
</evidence>
<dbReference type="AlphaFoldDB" id="A0A2J6S6W1"/>
<sequence length="120" mass="13718">MSCIPSTHGRDIFTRFPELPTELRLRIWRSLFPGPSKVFLLPRIPTMAFPHIGGRQGSLPATLCINHESRQETLRHYVVFPGIHKSDSDRSMCLNPRIDSVHVTLDRLIWANSIIPTYGQ</sequence>
<dbReference type="InterPro" id="IPR045518">
    <property type="entry name" value="2EXR"/>
</dbReference>
<evidence type="ECO:0000313" key="3">
    <source>
        <dbReference type="Proteomes" id="UP000235786"/>
    </source>
</evidence>